<dbReference type="AlphaFoldDB" id="A0A4R1KXR9"/>
<dbReference type="Pfam" id="PF07944">
    <property type="entry name" value="Beta-AFase-like_GH127_cat"/>
    <property type="match status" value="1"/>
</dbReference>
<dbReference type="PANTHER" id="PTHR31151:SF0">
    <property type="entry name" value="PROLINE-TRNA LIGASE (DUF1680)"/>
    <property type="match status" value="1"/>
</dbReference>
<dbReference type="GO" id="GO:0005975">
    <property type="term" value="P:carbohydrate metabolic process"/>
    <property type="evidence" value="ECO:0007669"/>
    <property type="project" value="InterPro"/>
</dbReference>
<evidence type="ECO:0000313" key="3">
    <source>
        <dbReference type="EMBL" id="TCK70222.1"/>
    </source>
</evidence>
<reference evidence="3 4" key="1">
    <citation type="submission" date="2019-03" db="EMBL/GenBank/DDBJ databases">
        <title>Genomic Encyclopedia of Type Strains, Phase IV (KMG-IV): sequencing the most valuable type-strain genomes for metagenomic binning, comparative biology and taxonomic classification.</title>
        <authorList>
            <person name="Goeker M."/>
        </authorList>
    </citation>
    <scope>NUCLEOTIDE SEQUENCE [LARGE SCALE GENOMIC DNA]</scope>
    <source>
        <strain evidence="3 4">DSM 103428</strain>
    </source>
</reference>
<dbReference type="InterPro" id="IPR012878">
    <property type="entry name" value="Beta-AFase-like_GH127_cat"/>
</dbReference>
<evidence type="ECO:0000313" key="4">
    <source>
        <dbReference type="Proteomes" id="UP000295210"/>
    </source>
</evidence>
<dbReference type="PANTHER" id="PTHR31151">
    <property type="entry name" value="PROLINE-TRNA LIGASE (DUF1680)"/>
    <property type="match status" value="1"/>
</dbReference>
<dbReference type="Proteomes" id="UP000295210">
    <property type="component" value="Unassembled WGS sequence"/>
</dbReference>
<dbReference type="InterPro" id="IPR049046">
    <property type="entry name" value="Beta-AFase-like_GH127_middle"/>
</dbReference>
<evidence type="ECO:0000259" key="1">
    <source>
        <dbReference type="Pfam" id="PF07944"/>
    </source>
</evidence>
<evidence type="ECO:0008006" key="5">
    <source>
        <dbReference type="Google" id="ProtNLM"/>
    </source>
</evidence>
<comment type="caution">
    <text evidence="3">The sequence shown here is derived from an EMBL/GenBank/DDBJ whole genome shotgun (WGS) entry which is preliminary data.</text>
</comment>
<dbReference type="PROSITE" id="PS51318">
    <property type="entry name" value="TAT"/>
    <property type="match status" value="1"/>
</dbReference>
<feature type="domain" description="Non-reducing end beta-L-arabinofuranosidase-like GH127 catalytic" evidence="1">
    <location>
        <begin position="48"/>
        <end position="424"/>
    </location>
</feature>
<feature type="domain" description="Non-reducing end beta-L-arabinofuranosidase-like GH127 middle" evidence="2">
    <location>
        <begin position="435"/>
        <end position="532"/>
    </location>
</feature>
<gene>
    <name evidence="3" type="ORF">C7378_3378</name>
</gene>
<keyword evidence="4" id="KW-1185">Reference proteome</keyword>
<sequence>MTYFSRRTFLKASATAAALQAVSRQGPLFSQQAPQPPRTKLSQFSYSDVQLLDGPMLDQFNTNHAFFMNLSEDALLKPFRQSAGLAAPGEDMGGWYSYSKVFDPPHNMTGYIPGHSFGQYLSGLARAYAITGDKPTQQKVQRLVEGFAPTVSRKFYVGYCLPAYTFDKTNCGLIDAHQFAGSTNALDVLNHATDAVLPFLPERALTRPEMAARPHPNIAYTWDESYTLPENLFLAYKRGAGTRFRQLAIRYLQDQKYFDPLAAGQNILPGEHAYSHVNALSSAAQAWLVMGSEKYLRAAHNGFDFVRTTQSFATGGWGPDESFRAPGSGDLGASLTKTHASFETPCGAYGHFKIARYLMRATGDSRYGDSMEKVLYNTILGARPIQPDGHSFYYSDYNNSGSKFFHPDKWPCCSGTFPQITADYGISSYFHDGDGVYVNLYVPSRVTWRQGGARVSLVQQTNYPYLPETSLEVKMDRPEQFAIRLRIPAWAGPGSTVAVNGRRSNVQLIPGTWATLQQEWRNGDRVELTLNMPLQLEAVDPQHPRVVALMQGPLTLFAIGDTPGSFTRQQLMSARQISNGSKEWRVNSSSKEVRMVSFPTIRNEKYRLYQELES</sequence>
<dbReference type="Pfam" id="PF20736">
    <property type="entry name" value="Glyco_hydro127M"/>
    <property type="match status" value="1"/>
</dbReference>
<organism evidence="3 4">
    <name type="scientific">Acidipila rosea</name>
    <dbReference type="NCBI Taxonomy" id="768535"/>
    <lineage>
        <taxon>Bacteria</taxon>
        <taxon>Pseudomonadati</taxon>
        <taxon>Acidobacteriota</taxon>
        <taxon>Terriglobia</taxon>
        <taxon>Terriglobales</taxon>
        <taxon>Acidobacteriaceae</taxon>
        <taxon>Acidipila</taxon>
    </lineage>
</organism>
<dbReference type="OrthoDB" id="9757939at2"/>
<dbReference type="EMBL" id="SMGK01000007">
    <property type="protein sequence ID" value="TCK70222.1"/>
    <property type="molecule type" value="Genomic_DNA"/>
</dbReference>
<dbReference type="InterPro" id="IPR006311">
    <property type="entry name" value="TAT_signal"/>
</dbReference>
<name>A0A4R1KXR9_9BACT</name>
<dbReference type="SUPFAM" id="SSF48208">
    <property type="entry name" value="Six-hairpin glycosidases"/>
    <property type="match status" value="1"/>
</dbReference>
<dbReference type="InterPro" id="IPR008928">
    <property type="entry name" value="6-hairpin_glycosidase_sf"/>
</dbReference>
<protein>
    <recommendedName>
        <fullName evidence="5">Secreted protein</fullName>
    </recommendedName>
</protein>
<evidence type="ECO:0000259" key="2">
    <source>
        <dbReference type="Pfam" id="PF20736"/>
    </source>
</evidence>
<accession>A0A4R1KXR9</accession>
<proteinExistence type="predicted"/>
<dbReference type="RefSeq" id="WP_131999197.1">
    <property type="nucleotide sequence ID" value="NZ_SMGK01000007.1"/>
</dbReference>